<evidence type="ECO:0000259" key="1">
    <source>
        <dbReference type="Pfam" id="PF00561"/>
    </source>
</evidence>
<dbReference type="InterPro" id="IPR050471">
    <property type="entry name" value="AB_hydrolase"/>
</dbReference>
<dbReference type="SUPFAM" id="SSF53474">
    <property type="entry name" value="alpha/beta-Hydrolases"/>
    <property type="match status" value="1"/>
</dbReference>
<dbReference type="GO" id="GO:0016787">
    <property type="term" value="F:hydrolase activity"/>
    <property type="evidence" value="ECO:0007669"/>
    <property type="project" value="UniProtKB-KW"/>
</dbReference>
<proteinExistence type="predicted"/>
<gene>
    <name evidence="3" type="ORF">FHE65_02825</name>
    <name evidence="2" type="ORF">FHE65_27010</name>
</gene>
<keyword evidence="3" id="KW-0378">Hydrolase</keyword>
<dbReference type="Pfam" id="PF00561">
    <property type="entry name" value="Abhydrolase_1"/>
    <property type="match status" value="1"/>
</dbReference>
<evidence type="ECO:0000313" key="4">
    <source>
        <dbReference type="Proteomes" id="UP000306740"/>
    </source>
</evidence>
<dbReference type="OrthoDB" id="9785847at2"/>
<dbReference type="PANTHER" id="PTHR43433:SF10">
    <property type="entry name" value="AB HYDROLASE-1 DOMAIN-CONTAINING PROTEIN"/>
    <property type="match status" value="1"/>
</dbReference>
<dbReference type="RefSeq" id="WP_139105219.1">
    <property type="nucleotide sequence ID" value="NZ_VDFR01000011.1"/>
</dbReference>
<accession>A0A5C4MZR0</accession>
<organism evidence="3 4">
    <name type="scientific">Mumia zhuanghuii</name>
    <dbReference type="NCBI Taxonomy" id="2585211"/>
    <lineage>
        <taxon>Bacteria</taxon>
        <taxon>Bacillati</taxon>
        <taxon>Actinomycetota</taxon>
        <taxon>Actinomycetes</taxon>
        <taxon>Propionibacteriales</taxon>
        <taxon>Nocardioidaceae</taxon>
        <taxon>Mumia</taxon>
    </lineage>
</organism>
<feature type="domain" description="AB hydrolase-1" evidence="1">
    <location>
        <begin position="22"/>
        <end position="96"/>
    </location>
</feature>
<dbReference type="PANTHER" id="PTHR43433">
    <property type="entry name" value="HYDROLASE, ALPHA/BETA FOLD FAMILY PROTEIN"/>
    <property type="match status" value="1"/>
</dbReference>
<evidence type="ECO:0000313" key="2">
    <source>
        <dbReference type="EMBL" id="TNC35488.1"/>
    </source>
</evidence>
<comment type="caution">
    <text evidence="3">The sequence shown here is derived from an EMBL/GenBank/DDBJ whole genome shotgun (WGS) entry which is preliminary data.</text>
</comment>
<evidence type="ECO:0000313" key="3">
    <source>
        <dbReference type="EMBL" id="TNC50925.1"/>
    </source>
</evidence>
<sequence length="214" mass="22722">MVQVEVEGLRIAYEKMGRGPELVLTQGFVGNGLSTWGRQAEALADDCTVIVWDVPGAGRASDPPESFRVADYADCLAAFLRLVGVERAHLGGVSFGRDPRAVGISAPPASRAVAGDGRWVRRMDGIAAGGEVHREGAEVQPRRVQVMALASAEADLREVLPRVDVPTLLLHGEQDAGSSSGPWTTFAYEASSVSCSAAVCQALAYRTPVEWFGQ</sequence>
<name>A0A5C4MZR0_9ACTN</name>
<dbReference type="Proteomes" id="UP000306740">
    <property type="component" value="Unassembled WGS sequence"/>
</dbReference>
<dbReference type="EMBL" id="VDFR01000011">
    <property type="protein sequence ID" value="TNC50925.1"/>
    <property type="molecule type" value="Genomic_DNA"/>
</dbReference>
<dbReference type="AlphaFoldDB" id="A0A5C4MZR0"/>
<protein>
    <submittedName>
        <fullName evidence="3">Alpha/beta fold hydrolase</fullName>
    </submittedName>
</protein>
<dbReference type="Gene3D" id="3.40.50.1820">
    <property type="entry name" value="alpha/beta hydrolase"/>
    <property type="match status" value="2"/>
</dbReference>
<dbReference type="EMBL" id="VDFR01000146">
    <property type="protein sequence ID" value="TNC35488.1"/>
    <property type="molecule type" value="Genomic_DNA"/>
</dbReference>
<reference evidence="3 4" key="1">
    <citation type="submission" date="2019-05" db="EMBL/GenBank/DDBJ databases">
        <title>Mumia sp. nov., isolated from the intestinal contents of plateau pika (Ochotona curzoniae) in the Qinghai-Tibet plateau of China.</title>
        <authorList>
            <person name="Tian Z."/>
        </authorList>
    </citation>
    <scope>NUCLEOTIDE SEQUENCE [LARGE SCALE GENOMIC DNA]</scope>
    <source>
        <strain evidence="4">527</strain>
        <strain evidence="3">Z527</strain>
    </source>
</reference>
<dbReference type="InterPro" id="IPR000073">
    <property type="entry name" value="AB_hydrolase_1"/>
</dbReference>
<dbReference type="InterPro" id="IPR029058">
    <property type="entry name" value="AB_hydrolase_fold"/>
</dbReference>